<dbReference type="STRING" id="1123755.SAMN05444714_1635"/>
<dbReference type="EMBL" id="FOZM01000001">
    <property type="protein sequence ID" value="SFS14001.1"/>
    <property type="molecule type" value="Genomic_DNA"/>
</dbReference>
<proteinExistence type="predicted"/>
<evidence type="ECO:0000256" key="1">
    <source>
        <dbReference type="SAM" id="MobiDB-lite"/>
    </source>
</evidence>
<dbReference type="AlphaFoldDB" id="A0A1I6MEB8"/>
<gene>
    <name evidence="2" type="ORF">SAMN05444714_1635</name>
</gene>
<reference evidence="2 3" key="1">
    <citation type="submission" date="2016-10" db="EMBL/GenBank/DDBJ databases">
        <authorList>
            <person name="de Groot N.N."/>
        </authorList>
    </citation>
    <scope>NUCLEOTIDE SEQUENCE [LARGE SCALE GENOMIC DNA]</scope>
    <source>
        <strain evidence="2 3">DSM 29433</strain>
    </source>
</reference>
<organism evidence="2 3">
    <name type="scientific">Yoonia litorea</name>
    <dbReference type="NCBI Taxonomy" id="1123755"/>
    <lineage>
        <taxon>Bacteria</taxon>
        <taxon>Pseudomonadati</taxon>
        <taxon>Pseudomonadota</taxon>
        <taxon>Alphaproteobacteria</taxon>
        <taxon>Rhodobacterales</taxon>
        <taxon>Paracoccaceae</taxon>
        <taxon>Yoonia</taxon>
    </lineage>
</organism>
<dbReference type="OrthoDB" id="7863713at2"/>
<accession>A0A1I6MEB8</accession>
<name>A0A1I6MEB8_9RHOB</name>
<dbReference type="RefSeq" id="WP_090206212.1">
    <property type="nucleotide sequence ID" value="NZ_FOZM01000001.1"/>
</dbReference>
<feature type="region of interest" description="Disordered" evidence="1">
    <location>
        <begin position="13"/>
        <end position="34"/>
    </location>
</feature>
<sequence length="103" mass="12109">MTDDPIKLDVHRTTAARKESEMRRRTANNQQRLAHVQDSMAKSVESQILLEPARTWIDVAERCRFLLIRFAASPDAQDERVRKLIARALTDLRRLKKLEERKK</sequence>
<feature type="compositionally biased region" description="Basic and acidic residues" evidence="1">
    <location>
        <begin position="13"/>
        <end position="24"/>
    </location>
</feature>
<keyword evidence="3" id="KW-1185">Reference proteome</keyword>
<evidence type="ECO:0000313" key="3">
    <source>
        <dbReference type="Proteomes" id="UP000198926"/>
    </source>
</evidence>
<protein>
    <submittedName>
        <fullName evidence="2">Uncharacterized protein</fullName>
    </submittedName>
</protein>
<evidence type="ECO:0000313" key="2">
    <source>
        <dbReference type="EMBL" id="SFS14001.1"/>
    </source>
</evidence>
<dbReference type="Proteomes" id="UP000198926">
    <property type="component" value="Unassembled WGS sequence"/>
</dbReference>